<evidence type="ECO:0000313" key="2">
    <source>
        <dbReference type="Proteomes" id="UP000216789"/>
    </source>
</evidence>
<name>A0A267WPE3_BIFPS</name>
<evidence type="ECO:0000313" key="1">
    <source>
        <dbReference type="EMBL" id="PAC74492.1"/>
    </source>
</evidence>
<gene>
    <name evidence="1" type="ORF">BPS1E_0357</name>
</gene>
<reference evidence="1 2" key="1">
    <citation type="journal article" date="2017" name="ISME J.">
        <title>Unveiling bifidobacterial biogeography across the mammalian branch of the tree of life.</title>
        <authorList>
            <person name="Milani C."/>
            <person name="Mangifesta M."/>
            <person name="Mancabelli L."/>
            <person name="Lugli G.A."/>
            <person name="James K."/>
            <person name="Duranti S."/>
            <person name="Turroni F."/>
            <person name="Ferrario C."/>
            <person name="Ossiprandi M.C."/>
            <person name="van Sinderen D."/>
            <person name="Ventura M."/>
        </authorList>
    </citation>
    <scope>NUCLEOTIDE SEQUENCE [LARGE SCALE GENOMIC DNA]</scope>
    <source>
        <strain evidence="1 2">1E</strain>
    </source>
</reference>
<organism evidence="1 2">
    <name type="scientific">Bifidobacterium pseudocatenulatum</name>
    <dbReference type="NCBI Taxonomy" id="28026"/>
    <lineage>
        <taxon>Bacteria</taxon>
        <taxon>Bacillati</taxon>
        <taxon>Actinomycetota</taxon>
        <taxon>Actinomycetes</taxon>
        <taxon>Bifidobacteriales</taxon>
        <taxon>Bifidobacteriaceae</taxon>
        <taxon>Bifidobacterium</taxon>
    </lineage>
</organism>
<protein>
    <submittedName>
        <fullName evidence="1">Uncharacterized protein</fullName>
    </submittedName>
</protein>
<accession>A0A267WPE3</accession>
<proteinExistence type="predicted"/>
<dbReference type="Proteomes" id="UP000216789">
    <property type="component" value="Unassembled WGS sequence"/>
</dbReference>
<comment type="caution">
    <text evidence="1">The sequence shown here is derived from an EMBL/GenBank/DDBJ whole genome shotgun (WGS) entry which is preliminary data.</text>
</comment>
<dbReference type="EMBL" id="MNLB01000001">
    <property type="protein sequence ID" value="PAC74492.1"/>
    <property type="molecule type" value="Genomic_DNA"/>
</dbReference>
<sequence length="65" mass="6853">MPGIACPAAAPHTDMLHTGYTPEIATTSRPNGIHGEDHEFPSLIRWTRGTACFIPGCGCCRAAVS</sequence>
<dbReference type="AlphaFoldDB" id="A0A267WPE3"/>